<dbReference type="InterPro" id="IPR058979">
    <property type="entry name" value="LysC-like"/>
</dbReference>
<name>A0A5D0EKZ4_AGGAC</name>
<dbReference type="PROSITE" id="PS51257">
    <property type="entry name" value="PROKAR_LIPOPROTEIN"/>
    <property type="match status" value="1"/>
</dbReference>
<dbReference type="Proteomes" id="UP000323012">
    <property type="component" value="Unassembled WGS sequence"/>
</dbReference>
<organism evidence="3 5">
    <name type="scientific">Aggregatibacter actinomycetemcomitans</name>
    <name type="common">Actinobacillus actinomycetemcomitans</name>
    <name type="synonym">Haemophilus actinomycetemcomitans</name>
    <dbReference type="NCBI Taxonomy" id="714"/>
    <lineage>
        <taxon>Bacteria</taxon>
        <taxon>Pseudomonadati</taxon>
        <taxon>Pseudomonadota</taxon>
        <taxon>Gammaproteobacteria</taxon>
        <taxon>Pasteurellales</taxon>
        <taxon>Pasteurellaceae</taxon>
        <taxon>Aggregatibacter</taxon>
    </lineage>
</organism>
<evidence type="ECO:0000313" key="3">
    <source>
        <dbReference type="EMBL" id="TYA39498.1"/>
    </source>
</evidence>
<feature type="region of interest" description="Disordered" evidence="1">
    <location>
        <begin position="93"/>
        <end position="121"/>
    </location>
</feature>
<reference evidence="2 4" key="1">
    <citation type="submission" date="2015-10" db="EMBL/GenBank/DDBJ databases">
        <title>Tn-seq of a polymicrobial infection.</title>
        <authorList>
            <person name="Stacy A."/>
            <person name="Rumbaugh K.P."/>
            <person name="Whiteley M."/>
        </authorList>
    </citation>
    <scope>NUCLEOTIDE SEQUENCE [LARGE SCALE GENOMIC DNA]</scope>
    <source>
        <strain evidence="2 4">624</strain>
    </source>
</reference>
<proteinExistence type="predicted"/>
<evidence type="ECO:0008006" key="6">
    <source>
        <dbReference type="Google" id="ProtNLM"/>
    </source>
</evidence>
<dbReference type="AlphaFoldDB" id="A0A5D0EKZ4"/>
<dbReference type="RefSeq" id="WP_015971239.1">
    <property type="nucleotide sequence ID" value="NZ_JABJZE010000010.1"/>
</dbReference>
<dbReference type="EMBL" id="VSED01000005">
    <property type="protein sequence ID" value="TYA39498.1"/>
    <property type="molecule type" value="Genomic_DNA"/>
</dbReference>
<dbReference type="EMBL" id="CP012959">
    <property type="protein sequence ID" value="AMQ94622.1"/>
    <property type="molecule type" value="Genomic_DNA"/>
</dbReference>
<dbReference type="KEGG" id="aact:ACT75_08885"/>
<accession>A0A5D0EKZ4</accession>
<evidence type="ECO:0000313" key="5">
    <source>
        <dbReference type="Proteomes" id="UP000323012"/>
    </source>
</evidence>
<evidence type="ECO:0000313" key="4">
    <source>
        <dbReference type="Proteomes" id="UP000072236"/>
    </source>
</evidence>
<evidence type="ECO:0000256" key="1">
    <source>
        <dbReference type="SAM" id="MobiDB-lite"/>
    </source>
</evidence>
<sequence length="121" mass="13133">MLSEKSLRKTVAYAIAVLVATSLTACSNLNSNKQRIKIVRVSIPDELLRPCPKPAFRGDSASDIAVYAVKVTDQLKICNQRINQIKSFVRQNDYESPLKDGHSGEQGGGRETESIGVGVDG</sequence>
<dbReference type="Pfam" id="PF23793">
    <property type="entry name" value="LysC"/>
    <property type="match status" value="1"/>
</dbReference>
<feature type="compositionally biased region" description="Basic and acidic residues" evidence="1">
    <location>
        <begin position="93"/>
        <end position="113"/>
    </location>
</feature>
<evidence type="ECO:0000313" key="2">
    <source>
        <dbReference type="EMBL" id="AMQ94622.1"/>
    </source>
</evidence>
<protein>
    <recommendedName>
        <fullName evidence="6">Lipoprotein</fullName>
    </recommendedName>
</protein>
<gene>
    <name evidence="2" type="ORF">ACT75_08885</name>
    <name evidence="3" type="ORF">FXB79_03195</name>
</gene>
<dbReference type="Proteomes" id="UP000072236">
    <property type="component" value="Chromosome"/>
</dbReference>
<reference evidence="3 5" key="2">
    <citation type="submission" date="2019-08" db="EMBL/GenBank/DDBJ databases">
        <title>Whole genome sequencing of Aggregatibacter actinomycetemcomitans cultured from blood stream infections in Denmark reveals a novel phylogenetic lineage expressing serotype a membrane O polysaccharide.</title>
        <authorList>
            <person name="Nedergaard S."/>
            <person name="Kobel C.M."/>
            <person name="Nielsen M.B."/>
            <person name="Moeller R.T."/>
            <person name="Jensen A.B."/>
            <person name="Noerskov-Lauritsen N."/>
        </authorList>
    </citation>
    <scope>NUCLEOTIDE SEQUENCE [LARGE SCALE GENOMIC DNA]</scope>
    <source>
        <strain evidence="3 5">PN_563</strain>
    </source>
</reference>